<keyword evidence="1" id="KW-1133">Transmembrane helix</keyword>
<dbReference type="Proteomes" id="UP000034491">
    <property type="component" value="Unassembled WGS sequence"/>
</dbReference>
<comment type="caution">
    <text evidence="2">The sequence shown here is derived from an EMBL/GenBank/DDBJ whole genome shotgun (WGS) entry which is preliminary data.</text>
</comment>
<name>A0A0M2R112_9PROT</name>
<proteinExistence type="predicted"/>
<dbReference type="AlphaFoldDB" id="A0A0M2R112"/>
<keyword evidence="1" id="KW-0812">Transmembrane</keyword>
<dbReference type="STRING" id="1549748.WH95_19035"/>
<sequence>MSDLFKQAFTVAGMIGFVFLTFLGMSIITGHFNSILLKQRKFWKDLCGGRGDAPVCILAITALGLVVIGYGVESPWILGVGLSTTVYCYIKYRETTVTDPFDDKE</sequence>
<evidence type="ECO:0000313" key="3">
    <source>
        <dbReference type="Proteomes" id="UP000034491"/>
    </source>
</evidence>
<gene>
    <name evidence="2" type="ORF">WH95_19035</name>
</gene>
<feature type="transmembrane region" description="Helical" evidence="1">
    <location>
        <begin position="53"/>
        <end position="72"/>
    </location>
</feature>
<organism evidence="2 3">
    <name type="scientific">Kiloniella litopenaei</name>
    <dbReference type="NCBI Taxonomy" id="1549748"/>
    <lineage>
        <taxon>Bacteria</taxon>
        <taxon>Pseudomonadati</taxon>
        <taxon>Pseudomonadota</taxon>
        <taxon>Alphaproteobacteria</taxon>
        <taxon>Rhodospirillales</taxon>
        <taxon>Kiloniellaceae</taxon>
        <taxon>Kiloniella</taxon>
    </lineage>
</organism>
<dbReference type="EMBL" id="LANI01000034">
    <property type="protein sequence ID" value="KKJ75321.1"/>
    <property type="molecule type" value="Genomic_DNA"/>
</dbReference>
<evidence type="ECO:0000256" key="1">
    <source>
        <dbReference type="SAM" id="Phobius"/>
    </source>
</evidence>
<protein>
    <submittedName>
        <fullName evidence="2">Uncharacterized protein</fullName>
    </submittedName>
</protein>
<evidence type="ECO:0000313" key="2">
    <source>
        <dbReference type="EMBL" id="KKJ75321.1"/>
    </source>
</evidence>
<keyword evidence="3" id="KW-1185">Reference proteome</keyword>
<accession>A0A0M2R112</accession>
<keyword evidence="1" id="KW-0472">Membrane</keyword>
<feature type="transmembrane region" description="Helical" evidence="1">
    <location>
        <begin position="12"/>
        <end position="32"/>
    </location>
</feature>
<dbReference type="OrthoDB" id="8480115at2"/>
<reference evidence="2 3" key="1">
    <citation type="submission" date="2015-03" db="EMBL/GenBank/DDBJ databases">
        <title>Genome sequence of Kiloniella sp. P1-1, isolated from the gut microflora of Pacific white shrimp, Penaeus vannamei.</title>
        <authorList>
            <person name="Shao Z."/>
            <person name="Wang L."/>
            <person name="Li X."/>
        </authorList>
    </citation>
    <scope>NUCLEOTIDE SEQUENCE [LARGE SCALE GENOMIC DNA]</scope>
    <source>
        <strain evidence="2 3">P1-1</strain>
    </source>
</reference>
<dbReference type="RefSeq" id="WP_046509994.1">
    <property type="nucleotide sequence ID" value="NZ_LANI01000034.1"/>
</dbReference>